<keyword evidence="9" id="KW-0812">Transmembrane</keyword>
<accession>A0A829YHL1</accession>
<feature type="domain" description="Histidine kinase" evidence="10">
    <location>
        <begin position="202"/>
        <end position="417"/>
    </location>
</feature>
<evidence type="ECO:0000256" key="2">
    <source>
        <dbReference type="ARBA" id="ARBA00012438"/>
    </source>
</evidence>
<protein>
    <recommendedName>
        <fullName evidence="2">histidine kinase</fullName>
        <ecNumber evidence="2">2.7.13.3</ecNumber>
    </recommendedName>
</protein>
<feature type="transmembrane region" description="Helical" evidence="9">
    <location>
        <begin position="6"/>
        <end position="29"/>
    </location>
</feature>
<comment type="catalytic activity">
    <reaction evidence="1">
        <text>ATP + protein L-histidine = ADP + protein N-phospho-L-histidine.</text>
        <dbReference type="EC" id="2.7.13.3"/>
    </reaction>
</comment>
<dbReference type="InterPro" id="IPR036890">
    <property type="entry name" value="HATPase_C_sf"/>
</dbReference>
<dbReference type="SMART" id="SM00387">
    <property type="entry name" value="HATPase_c"/>
    <property type="match status" value="1"/>
</dbReference>
<keyword evidence="3" id="KW-0597">Phosphoprotein</keyword>
<dbReference type="EC" id="2.7.13.3" evidence="2"/>
<dbReference type="InterPro" id="IPR004358">
    <property type="entry name" value="Sig_transdc_His_kin-like_C"/>
</dbReference>
<keyword evidence="12" id="KW-1185">Reference proteome</keyword>
<dbReference type="EMBL" id="BLJN01000005">
    <property type="protein sequence ID" value="GFE82817.1"/>
    <property type="molecule type" value="Genomic_DNA"/>
</dbReference>
<dbReference type="InterPro" id="IPR005467">
    <property type="entry name" value="His_kinase_dom"/>
</dbReference>
<evidence type="ECO:0000256" key="1">
    <source>
        <dbReference type="ARBA" id="ARBA00000085"/>
    </source>
</evidence>
<dbReference type="CDD" id="cd00075">
    <property type="entry name" value="HATPase"/>
    <property type="match status" value="1"/>
</dbReference>
<dbReference type="PROSITE" id="PS50109">
    <property type="entry name" value="HIS_KIN"/>
    <property type="match status" value="1"/>
</dbReference>
<dbReference type="PRINTS" id="PR00344">
    <property type="entry name" value="BCTRLSENSOR"/>
</dbReference>
<evidence type="ECO:0000256" key="6">
    <source>
        <dbReference type="ARBA" id="ARBA00022777"/>
    </source>
</evidence>
<dbReference type="Pfam" id="PF08448">
    <property type="entry name" value="PAS_4"/>
    <property type="match status" value="1"/>
</dbReference>
<keyword evidence="5" id="KW-0547">Nucleotide-binding</keyword>
<dbReference type="SUPFAM" id="SSF55785">
    <property type="entry name" value="PYP-like sensor domain (PAS domain)"/>
    <property type="match status" value="1"/>
</dbReference>
<comment type="caution">
    <text evidence="11">The sequence shown here is derived from an EMBL/GenBank/DDBJ whole genome shotgun (WGS) entry which is preliminary data.</text>
</comment>
<evidence type="ECO:0000256" key="7">
    <source>
        <dbReference type="ARBA" id="ARBA00022840"/>
    </source>
</evidence>
<dbReference type="SUPFAM" id="SSF55874">
    <property type="entry name" value="ATPase domain of HSP90 chaperone/DNA topoisomerase II/histidine kinase"/>
    <property type="match status" value="1"/>
</dbReference>
<dbReference type="Gene3D" id="1.10.287.130">
    <property type="match status" value="1"/>
</dbReference>
<dbReference type="InterPro" id="IPR003594">
    <property type="entry name" value="HATPase_dom"/>
</dbReference>
<evidence type="ECO:0000313" key="12">
    <source>
        <dbReference type="Proteomes" id="UP000445000"/>
    </source>
</evidence>
<keyword evidence="9" id="KW-0472">Membrane</keyword>
<dbReference type="SUPFAM" id="SSF47384">
    <property type="entry name" value="Homodimeric domain of signal transducing histidine kinase"/>
    <property type="match status" value="1"/>
</dbReference>
<keyword evidence="6" id="KW-0418">Kinase</keyword>
<dbReference type="InterPro" id="IPR013656">
    <property type="entry name" value="PAS_4"/>
</dbReference>
<evidence type="ECO:0000313" key="11">
    <source>
        <dbReference type="EMBL" id="GFE82817.1"/>
    </source>
</evidence>
<dbReference type="AlphaFoldDB" id="A0A829YHL1"/>
<keyword evidence="8" id="KW-0902">Two-component regulatory system</keyword>
<dbReference type="InterPro" id="IPR003661">
    <property type="entry name" value="HisK_dim/P_dom"/>
</dbReference>
<name>A0A829YHL1_9GAMM</name>
<evidence type="ECO:0000256" key="3">
    <source>
        <dbReference type="ARBA" id="ARBA00022553"/>
    </source>
</evidence>
<dbReference type="PANTHER" id="PTHR43065:SF10">
    <property type="entry name" value="PEROXIDE STRESS-ACTIVATED HISTIDINE KINASE MAK3"/>
    <property type="match status" value="1"/>
</dbReference>
<organism evidence="11 12">
    <name type="scientific">Steroidobacter agaridevorans</name>
    <dbReference type="NCBI Taxonomy" id="2695856"/>
    <lineage>
        <taxon>Bacteria</taxon>
        <taxon>Pseudomonadati</taxon>
        <taxon>Pseudomonadota</taxon>
        <taxon>Gammaproteobacteria</taxon>
        <taxon>Steroidobacterales</taxon>
        <taxon>Steroidobacteraceae</taxon>
        <taxon>Steroidobacter</taxon>
    </lineage>
</organism>
<keyword evidence="9" id="KW-1133">Transmembrane helix</keyword>
<evidence type="ECO:0000256" key="9">
    <source>
        <dbReference type="SAM" id="Phobius"/>
    </source>
</evidence>
<keyword evidence="4" id="KW-0808">Transferase</keyword>
<dbReference type="Gene3D" id="3.30.565.10">
    <property type="entry name" value="Histidine kinase-like ATPase, C-terminal domain"/>
    <property type="match status" value="1"/>
</dbReference>
<evidence type="ECO:0000256" key="5">
    <source>
        <dbReference type="ARBA" id="ARBA00022741"/>
    </source>
</evidence>
<proteinExistence type="predicted"/>
<dbReference type="CDD" id="cd00082">
    <property type="entry name" value="HisKA"/>
    <property type="match status" value="1"/>
</dbReference>
<dbReference type="InterPro" id="IPR036097">
    <property type="entry name" value="HisK_dim/P_sf"/>
</dbReference>
<dbReference type="InterPro" id="IPR035965">
    <property type="entry name" value="PAS-like_dom_sf"/>
</dbReference>
<dbReference type="GO" id="GO:0005524">
    <property type="term" value="F:ATP binding"/>
    <property type="evidence" value="ECO:0007669"/>
    <property type="project" value="UniProtKB-KW"/>
</dbReference>
<evidence type="ECO:0000259" key="10">
    <source>
        <dbReference type="PROSITE" id="PS50109"/>
    </source>
</evidence>
<dbReference type="Gene3D" id="3.30.450.20">
    <property type="entry name" value="PAS domain"/>
    <property type="match status" value="1"/>
</dbReference>
<evidence type="ECO:0000256" key="4">
    <source>
        <dbReference type="ARBA" id="ARBA00022679"/>
    </source>
</evidence>
<dbReference type="GO" id="GO:0000155">
    <property type="term" value="F:phosphorelay sensor kinase activity"/>
    <property type="evidence" value="ECO:0007669"/>
    <property type="project" value="InterPro"/>
</dbReference>
<gene>
    <name evidence="11" type="ORF">GCM10011487_48170</name>
</gene>
<evidence type="ECO:0000256" key="8">
    <source>
        <dbReference type="ARBA" id="ARBA00023012"/>
    </source>
</evidence>
<sequence>MAIDLQGWMFWLPSFICFACSLILGHLYVKHRARSKVLAERLCRSRSALKRVRAQLRSRIERQKLTLRASNDVIFHWNAHSGLLRWSANGGRFFTAPPRPCNAWRLLQRCVDKRDRERVRHELQLFMAGGAAVWENEFTLKGRGKARVPVRVRGILVRDVSGKPLKMVGALSDMTDAHAAKEAARALARAARLATIGEITAGITHEVNQPLGAILNNAETGLFLLQRKRPSIGMLRTILEDIRNDDLRASQVVRRTRALLQTREMIREQVSLNKVLAEAVDLLWMQAKRRGIALTLSQGSIPSISGDSVHLQQVIINLIGNALDATEVDITGSKRVEVLSQYVDSSIRVSVRDTGCGIAPEQLEDIFESFHSGKVEGLGLGLSIARAIVKAHGGHIYAENNLHGPGATVSFELPVPVDASTTPFPSTLLVRQAAD</sequence>
<dbReference type="PANTHER" id="PTHR43065">
    <property type="entry name" value="SENSOR HISTIDINE KINASE"/>
    <property type="match status" value="1"/>
</dbReference>
<dbReference type="Proteomes" id="UP000445000">
    <property type="component" value="Unassembled WGS sequence"/>
</dbReference>
<dbReference type="Pfam" id="PF02518">
    <property type="entry name" value="HATPase_c"/>
    <property type="match status" value="1"/>
</dbReference>
<reference evidence="12" key="1">
    <citation type="submission" date="2020-01" db="EMBL/GenBank/DDBJ databases">
        <title>'Steroidobacter agaridevorans' sp. nov., agar-degrading bacteria isolated from rhizosphere soils.</title>
        <authorList>
            <person name="Ikenaga M."/>
            <person name="Kataoka M."/>
            <person name="Murouchi A."/>
            <person name="Katsuragi S."/>
            <person name="Sakai M."/>
        </authorList>
    </citation>
    <scope>NUCLEOTIDE SEQUENCE [LARGE SCALE GENOMIC DNA]</scope>
    <source>
        <strain evidence="12">YU21-B</strain>
    </source>
</reference>
<keyword evidence="7" id="KW-0067">ATP-binding</keyword>